<dbReference type="EMBL" id="PVTZ01000003">
    <property type="protein sequence ID" value="PRZ15872.1"/>
    <property type="molecule type" value="Genomic_DNA"/>
</dbReference>
<feature type="transmembrane region" description="Helical" evidence="7">
    <location>
        <begin position="223"/>
        <end position="241"/>
    </location>
</feature>
<dbReference type="InterPro" id="IPR035906">
    <property type="entry name" value="MetI-like_sf"/>
</dbReference>
<evidence type="ECO:0000256" key="6">
    <source>
        <dbReference type="ARBA" id="ARBA00023136"/>
    </source>
</evidence>
<dbReference type="PROSITE" id="PS50928">
    <property type="entry name" value="ABC_TM1"/>
    <property type="match status" value="1"/>
</dbReference>
<keyword evidence="3" id="KW-1003">Cell membrane</keyword>
<feature type="transmembrane region" description="Helical" evidence="7">
    <location>
        <begin position="82"/>
        <end position="106"/>
    </location>
</feature>
<dbReference type="PANTHER" id="PTHR30465">
    <property type="entry name" value="INNER MEMBRANE ABC TRANSPORTER"/>
    <property type="match status" value="1"/>
</dbReference>
<dbReference type="RefSeq" id="WP_022736017.1">
    <property type="nucleotide sequence ID" value="NZ_PVTZ01000003.1"/>
</dbReference>
<evidence type="ECO:0000259" key="8">
    <source>
        <dbReference type="PROSITE" id="PS50928"/>
    </source>
</evidence>
<dbReference type="Proteomes" id="UP000238836">
    <property type="component" value="Unassembled WGS sequence"/>
</dbReference>
<feature type="transmembrane region" description="Helical" evidence="7">
    <location>
        <begin position="118"/>
        <end position="141"/>
    </location>
</feature>
<evidence type="ECO:0000256" key="2">
    <source>
        <dbReference type="ARBA" id="ARBA00022448"/>
    </source>
</evidence>
<organism evidence="9 10">
    <name type="scientific">Laceyella sediminis</name>
    <dbReference type="NCBI Taxonomy" id="573074"/>
    <lineage>
        <taxon>Bacteria</taxon>
        <taxon>Bacillati</taxon>
        <taxon>Bacillota</taxon>
        <taxon>Bacilli</taxon>
        <taxon>Bacillales</taxon>
        <taxon>Thermoactinomycetaceae</taxon>
        <taxon>Laceyella</taxon>
    </lineage>
</organism>
<keyword evidence="4 7" id="KW-0812">Transmembrane</keyword>
<dbReference type="SUPFAM" id="SSF161098">
    <property type="entry name" value="MetI-like"/>
    <property type="match status" value="1"/>
</dbReference>
<sequence length="297" mass="33511">MIRRWSSSFFAVLALVFLLALCPLLPFGEIVEPTKQIQSVSQAIHSVVDYFAGIYSGESLMYNRLHNLELVHENFLQAVWPLFWYSCAYVGGAGVIALFLGIWVGVRFASSTGWLKEVVGFCNVVPDLMMAMTLQLLVIWVYKRTGVLLANVMTIEQEEAVLLPILVLFILPFVYVVRLVSHLTYAELSKEYVLLAKAKGIPRSAILNRHVLRNVLPQVRAHLPQLVSAMIGSMIVVEQWMNVNGVGWFILHKFEITPLLTYPVLVNSLFLLVILFMCLYGLMRLAFSLIVRGVAHD</sequence>
<evidence type="ECO:0000313" key="9">
    <source>
        <dbReference type="EMBL" id="PRZ15872.1"/>
    </source>
</evidence>
<gene>
    <name evidence="9" type="ORF">CLV36_10397</name>
</gene>
<reference evidence="9 10" key="1">
    <citation type="submission" date="2018-03" db="EMBL/GenBank/DDBJ databases">
        <title>Genomic Encyclopedia of Archaeal and Bacterial Type Strains, Phase II (KMG-II): from individual species to whole genera.</title>
        <authorList>
            <person name="Goeker M."/>
        </authorList>
    </citation>
    <scope>NUCLEOTIDE SEQUENCE [LARGE SCALE GENOMIC DNA]</scope>
    <source>
        <strain evidence="9 10">RHA1</strain>
    </source>
</reference>
<keyword evidence="5 7" id="KW-1133">Transmembrane helix</keyword>
<dbReference type="CDD" id="cd06261">
    <property type="entry name" value="TM_PBP2"/>
    <property type="match status" value="1"/>
</dbReference>
<evidence type="ECO:0000256" key="5">
    <source>
        <dbReference type="ARBA" id="ARBA00022989"/>
    </source>
</evidence>
<evidence type="ECO:0000256" key="1">
    <source>
        <dbReference type="ARBA" id="ARBA00004651"/>
    </source>
</evidence>
<dbReference type="PANTHER" id="PTHR30465:SF44">
    <property type="entry name" value="ABC-TYPE DIPEPTIDE_OLIGOPEPTIDE TRANSPORT SYSTEM, PERMEASE COMPONENT"/>
    <property type="match status" value="1"/>
</dbReference>
<evidence type="ECO:0000313" key="10">
    <source>
        <dbReference type="Proteomes" id="UP000238836"/>
    </source>
</evidence>
<feature type="domain" description="ABC transmembrane type-1" evidence="8">
    <location>
        <begin position="83"/>
        <end position="283"/>
    </location>
</feature>
<evidence type="ECO:0000256" key="7">
    <source>
        <dbReference type="RuleBase" id="RU363032"/>
    </source>
</evidence>
<comment type="subcellular location">
    <subcellularLocation>
        <location evidence="1 7">Cell membrane</location>
        <topology evidence="1 7">Multi-pass membrane protein</topology>
    </subcellularLocation>
</comment>
<protein>
    <submittedName>
        <fullName evidence="9">ABC-type dipeptide/oligopeptide/nickel transport system permease component</fullName>
    </submittedName>
</protein>
<keyword evidence="2 7" id="KW-0813">Transport</keyword>
<evidence type="ECO:0000256" key="4">
    <source>
        <dbReference type="ARBA" id="ARBA00022692"/>
    </source>
</evidence>
<feature type="transmembrane region" description="Helical" evidence="7">
    <location>
        <begin position="161"/>
        <end position="180"/>
    </location>
</feature>
<keyword evidence="10" id="KW-1185">Reference proteome</keyword>
<keyword evidence="6 7" id="KW-0472">Membrane</keyword>
<accession>A0ABX5ERJ9</accession>
<dbReference type="InterPro" id="IPR000515">
    <property type="entry name" value="MetI-like"/>
</dbReference>
<name>A0ABX5ERJ9_9BACL</name>
<dbReference type="Gene3D" id="1.10.3720.10">
    <property type="entry name" value="MetI-like"/>
    <property type="match status" value="1"/>
</dbReference>
<evidence type="ECO:0000256" key="3">
    <source>
        <dbReference type="ARBA" id="ARBA00022475"/>
    </source>
</evidence>
<feature type="transmembrane region" description="Helical" evidence="7">
    <location>
        <begin position="261"/>
        <end position="282"/>
    </location>
</feature>
<proteinExistence type="inferred from homology"/>
<comment type="similarity">
    <text evidence="7">Belongs to the binding-protein-dependent transport system permease family.</text>
</comment>
<dbReference type="Pfam" id="PF00528">
    <property type="entry name" value="BPD_transp_1"/>
    <property type="match status" value="1"/>
</dbReference>
<comment type="caution">
    <text evidence="9">The sequence shown here is derived from an EMBL/GenBank/DDBJ whole genome shotgun (WGS) entry which is preliminary data.</text>
</comment>